<reference evidence="1" key="2">
    <citation type="submission" date="2023-05" db="EMBL/GenBank/DDBJ databases">
        <authorList>
            <consortium name="Lawrence Berkeley National Laboratory"/>
            <person name="Steindorff A."/>
            <person name="Hensen N."/>
            <person name="Bonometti L."/>
            <person name="Westerberg I."/>
            <person name="Brannstrom I.O."/>
            <person name="Guillou S."/>
            <person name="Cros-Aarteil S."/>
            <person name="Calhoun S."/>
            <person name="Haridas S."/>
            <person name="Kuo A."/>
            <person name="Mondo S."/>
            <person name="Pangilinan J."/>
            <person name="Riley R."/>
            <person name="Labutti K."/>
            <person name="Andreopoulos B."/>
            <person name="Lipzen A."/>
            <person name="Chen C."/>
            <person name="Yanf M."/>
            <person name="Daum C."/>
            <person name="Ng V."/>
            <person name="Clum A."/>
            <person name="Ohm R."/>
            <person name="Martin F."/>
            <person name="Silar P."/>
            <person name="Natvig D."/>
            <person name="Lalanne C."/>
            <person name="Gautier V."/>
            <person name="Ament-Velasquez S.L."/>
            <person name="Kruys A."/>
            <person name="Hutchinson M.I."/>
            <person name="Powell A.J."/>
            <person name="Barry K."/>
            <person name="Miller A.N."/>
            <person name="Grigoriev I.V."/>
            <person name="Debuchy R."/>
            <person name="Gladieux P."/>
            <person name="Thoren M.H."/>
            <person name="Johannesson H."/>
        </authorList>
    </citation>
    <scope>NUCLEOTIDE SEQUENCE</scope>
    <source>
        <strain evidence="1">PSN309</strain>
    </source>
</reference>
<dbReference type="AlphaFoldDB" id="A0AAN6WW96"/>
<reference evidence="1" key="1">
    <citation type="journal article" date="2023" name="Mol. Phylogenet. Evol.">
        <title>Genome-scale phylogeny and comparative genomics of the fungal order Sordariales.</title>
        <authorList>
            <person name="Hensen N."/>
            <person name="Bonometti L."/>
            <person name="Westerberg I."/>
            <person name="Brannstrom I.O."/>
            <person name="Guillou S."/>
            <person name="Cros-Aarteil S."/>
            <person name="Calhoun S."/>
            <person name="Haridas S."/>
            <person name="Kuo A."/>
            <person name="Mondo S."/>
            <person name="Pangilinan J."/>
            <person name="Riley R."/>
            <person name="LaButti K."/>
            <person name="Andreopoulos B."/>
            <person name="Lipzen A."/>
            <person name="Chen C."/>
            <person name="Yan M."/>
            <person name="Daum C."/>
            <person name="Ng V."/>
            <person name="Clum A."/>
            <person name="Steindorff A."/>
            <person name="Ohm R.A."/>
            <person name="Martin F."/>
            <person name="Silar P."/>
            <person name="Natvig D.O."/>
            <person name="Lalanne C."/>
            <person name="Gautier V."/>
            <person name="Ament-Velasquez S.L."/>
            <person name="Kruys A."/>
            <person name="Hutchinson M.I."/>
            <person name="Powell A.J."/>
            <person name="Barry K."/>
            <person name="Miller A.N."/>
            <person name="Grigoriev I.V."/>
            <person name="Debuchy R."/>
            <person name="Gladieux P."/>
            <person name="Hiltunen Thoren M."/>
            <person name="Johannesson H."/>
        </authorList>
    </citation>
    <scope>NUCLEOTIDE SEQUENCE</scope>
    <source>
        <strain evidence="1">PSN309</strain>
    </source>
</reference>
<evidence type="ECO:0000313" key="1">
    <source>
        <dbReference type="EMBL" id="KAK4189558.1"/>
    </source>
</evidence>
<proteinExistence type="predicted"/>
<keyword evidence="2" id="KW-1185">Reference proteome</keyword>
<gene>
    <name evidence="1" type="ORF">QBC35DRAFT_137229</name>
</gene>
<sequence>MNCAGCTQPVTLLRHVFLAWHGILYSTKPPAHISERFVFQKLIYDIRQREPDSTQQDGFLPHSSSRLAAKLFLFCRPKKNKKIVVSHHSRWGHSTSESGTLQLQQPVLAVSTLLARVTERPLYVRTHTSMYMQEADLVYAHSAKQPSPSRTRWLAIAVACRGKGSWSGTSHSPKEIRVDHPFLCHVRHAMVERFAVVHPVCFAA</sequence>
<evidence type="ECO:0000313" key="2">
    <source>
        <dbReference type="Proteomes" id="UP001302126"/>
    </source>
</evidence>
<name>A0AAN6WW96_9PEZI</name>
<organism evidence="1 2">
    <name type="scientific">Podospora australis</name>
    <dbReference type="NCBI Taxonomy" id="1536484"/>
    <lineage>
        <taxon>Eukaryota</taxon>
        <taxon>Fungi</taxon>
        <taxon>Dikarya</taxon>
        <taxon>Ascomycota</taxon>
        <taxon>Pezizomycotina</taxon>
        <taxon>Sordariomycetes</taxon>
        <taxon>Sordariomycetidae</taxon>
        <taxon>Sordariales</taxon>
        <taxon>Podosporaceae</taxon>
        <taxon>Podospora</taxon>
    </lineage>
</organism>
<protein>
    <submittedName>
        <fullName evidence="1">Uncharacterized protein</fullName>
    </submittedName>
</protein>
<dbReference type="EMBL" id="MU864374">
    <property type="protein sequence ID" value="KAK4189558.1"/>
    <property type="molecule type" value="Genomic_DNA"/>
</dbReference>
<dbReference type="Proteomes" id="UP001302126">
    <property type="component" value="Unassembled WGS sequence"/>
</dbReference>
<accession>A0AAN6WW96</accession>
<comment type="caution">
    <text evidence="1">The sequence shown here is derived from an EMBL/GenBank/DDBJ whole genome shotgun (WGS) entry which is preliminary data.</text>
</comment>